<organism evidence="2 3">
    <name type="scientific">Streptomyces cacaoi</name>
    <dbReference type="NCBI Taxonomy" id="1898"/>
    <lineage>
        <taxon>Bacteria</taxon>
        <taxon>Bacillati</taxon>
        <taxon>Actinomycetota</taxon>
        <taxon>Actinomycetes</taxon>
        <taxon>Kitasatosporales</taxon>
        <taxon>Streptomycetaceae</taxon>
        <taxon>Streptomyces</taxon>
    </lineage>
</organism>
<evidence type="ECO:0008006" key="4">
    <source>
        <dbReference type="Google" id="ProtNLM"/>
    </source>
</evidence>
<evidence type="ECO:0000313" key="3">
    <source>
        <dbReference type="Proteomes" id="UP000319210"/>
    </source>
</evidence>
<protein>
    <recommendedName>
        <fullName evidence="4">Integral membrane protein</fullName>
    </recommendedName>
</protein>
<proteinExistence type="predicted"/>
<keyword evidence="1" id="KW-0472">Membrane</keyword>
<feature type="transmembrane region" description="Helical" evidence="1">
    <location>
        <begin position="88"/>
        <end position="110"/>
    </location>
</feature>
<accession>A0A4Y3R820</accession>
<feature type="transmembrane region" description="Helical" evidence="1">
    <location>
        <begin position="35"/>
        <end position="53"/>
    </location>
</feature>
<dbReference type="AlphaFoldDB" id="A0A4Y3R820"/>
<name>A0A4Y3R820_STRCI</name>
<evidence type="ECO:0000256" key="1">
    <source>
        <dbReference type="SAM" id="Phobius"/>
    </source>
</evidence>
<feature type="transmembrane region" description="Helical" evidence="1">
    <location>
        <begin position="65"/>
        <end position="82"/>
    </location>
</feature>
<gene>
    <name evidence="2" type="ORF">SCA03_45410</name>
</gene>
<reference evidence="2 3" key="1">
    <citation type="submission" date="2019-06" db="EMBL/GenBank/DDBJ databases">
        <title>Whole genome shotgun sequence of Streptomyces cacaoi subsp. cacaoi NBRC 12748.</title>
        <authorList>
            <person name="Hosoyama A."/>
            <person name="Uohara A."/>
            <person name="Ohji S."/>
            <person name="Ichikawa N."/>
        </authorList>
    </citation>
    <scope>NUCLEOTIDE SEQUENCE [LARGE SCALE GENOMIC DNA]</scope>
    <source>
        <strain evidence="2 3">NBRC 12748</strain>
    </source>
</reference>
<keyword evidence="3" id="KW-1185">Reference proteome</keyword>
<comment type="caution">
    <text evidence="2">The sequence shown here is derived from an EMBL/GenBank/DDBJ whole genome shotgun (WGS) entry which is preliminary data.</text>
</comment>
<dbReference type="EMBL" id="BJMM01000026">
    <property type="protein sequence ID" value="GEB51990.1"/>
    <property type="molecule type" value="Genomic_DNA"/>
</dbReference>
<evidence type="ECO:0000313" key="2">
    <source>
        <dbReference type="EMBL" id="GEB51990.1"/>
    </source>
</evidence>
<dbReference type="Proteomes" id="UP000319210">
    <property type="component" value="Unassembled WGS sequence"/>
</dbReference>
<sequence length="114" mass="11844">MPAGAQAARVLALVLAVVCLANLWLAASHGGARSAGAAAPLTLLNVLTGVLALRYTSGRDGVRRGSVLLAVLQLVLSFLSLARTPAGVVPLLGNLVLVILLTQTSTRHWFTRPR</sequence>
<keyword evidence="1" id="KW-1133">Transmembrane helix</keyword>
<dbReference type="RefSeq" id="WP_086817919.1">
    <property type="nucleotide sequence ID" value="NZ_BJMM01000026.1"/>
</dbReference>
<keyword evidence="1" id="KW-0812">Transmembrane</keyword>